<name>A0A540M379_MALBA</name>
<accession>A0A540M379</accession>
<gene>
    <name evidence="1" type="ORF">C1H46_021203</name>
</gene>
<reference evidence="1 2" key="1">
    <citation type="journal article" date="2019" name="G3 (Bethesda)">
        <title>Sequencing of a Wild Apple (Malus baccata) Genome Unravels the Differences Between Cultivated and Wild Apple Species Regarding Disease Resistance and Cold Tolerance.</title>
        <authorList>
            <person name="Chen X."/>
        </authorList>
    </citation>
    <scope>NUCLEOTIDE SEQUENCE [LARGE SCALE GENOMIC DNA]</scope>
    <source>
        <strain evidence="2">cv. Shandingzi</strain>
        <tissue evidence="1">Leaves</tissue>
    </source>
</reference>
<dbReference type="AlphaFoldDB" id="A0A540M379"/>
<sequence>MGTMYEHSSLDHEYLIVRPREPVGTDIHSNSCEQVHVRMNSSDACSERHCTDAVLENMYQSLGDDEGGVQESGDHEDRHRCCFLTQSILNGSQKAASMNAGVVSNGFSNKSNHHTVWRKLQVIGTDLISLARNLSDMSRASYNEQVR</sequence>
<evidence type="ECO:0000313" key="1">
    <source>
        <dbReference type="EMBL" id="TQD93200.1"/>
    </source>
</evidence>
<dbReference type="STRING" id="106549.A0A540M379"/>
<evidence type="ECO:0000313" key="2">
    <source>
        <dbReference type="Proteomes" id="UP000315295"/>
    </source>
</evidence>
<dbReference type="EMBL" id="VIEB01000374">
    <property type="protein sequence ID" value="TQD93200.1"/>
    <property type="molecule type" value="Genomic_DNA"/>
</dbReference>
<organism evidence="1 2">
    <name type="scientific">Malus baccata</name>
    <name type="common">Siberian crab apple</name>
    <name type="synonym">Pyrus baccata</name>
    <dbReference type="NCBI Taxonomy" id="106549"/>
    <lineage>
        <taxon>Eukaryota</taxon>
        <taxon>Viridiplantae</taxon>
        <taxon>Streptophyta</taxon>
        <taxon>Embryophyta</taxon>
        <taxon>Tracheophyta</taxon>
        <taxon>Spermatophyta</taxon>
        <taxon>Magnoliopsida</taxon>
        <taxon>eudicotyledons</taxon>
        <taxon>Gunneridae</taxon>
        <taxon>Pentapetalae</taxon>
        <taxon>rosids</taxon>
        <taxon>fabids</taxon>
        <taxon>Rosales</taxon>
        <taxon>Rosaceae</taxon>
        <taxon>Amygdaloideae</taxon>
        <taxon>Maleae</taxon>
        <taxon>Malus</taxon>
    </lineage>
</organism>
<protein>
    <submittedName>
        <fullName evidence="1">Uncharacterized protein</fullName>
    </submittedName>
</protein>
<proteinExistence type="predicted"/>
<comment type="caution">
    <text evidence="1">The sequence shown here is derived from an EMBL/GenBank/DDBJ whole genome shotgun (WGS) entry which is preliminary data.</text>
</comment>
<keyword evidence="2" id="KW-1185">Reference proteome</keyword>
<dbReference type="Proteomes" id="UP000315295">
    <property type="component" value="Unassembled WGS sequence"/>
</dbReference>